<dbReference type="EMBL" id="FNFK01000041">
    <property type="protein sequence ID" value="SDK59437.1"/>
    <property type="molecule type" value="Genomic_DNA"/>
</dbReference>
<gene>
    <name evidence="2" type="ORF">SAMN04488098_104118</name>
</gene>
<organism evidence="2 3">
    <name type="scientific">Alkalibacterium thalassium</name>
    <dbReference type="NCBI Taxonomy" id="426701"/>
    <lineage>
        <taxon>Bacteria</taxon>
        <taxon>Bacillati</taxon>
        <taxon>Bacillota</taxon>
        <taxon>Bacilli</taxon>
        <taxon>Lactobacillales</taxon>
        <taxon>Carnobacteriaceae</taxon>
        <taxon>Alkalibacterium</taxon>
    </lineage>
</organism>
<evidence type="ECO:0000313" key="3">
    <source>
        <dbReference type="Proteomes" id="UP000199433"/>
    </source>
</evidence>
<dbReference type="OrthoDB" id="7767286at2"/>
<dbReference type="InterPro" id="IPR029756">
    <property type="entry name" value="MTH1187/YkoF-like"/>
</dbReference>
<dbReference type="RefSeq" id="WP_091267985.1">
    <property type="nucleotide sequence ID" value="NZ_FNFK01000041.1"/>
</dbReference>
<evidence type="ECO:0000313" key="2">
    <source>
        <dbReference type="EMBL" id="SDK59437.1"/>
    </source>
</evidence>
<dbReference type="InterPro" id="IPR011522">
    <property type="entry name" value="Thiamin/HMP-bd_put_YkoF"/>
</dbReference>
<dbReference type="SUPFAM" id="SSF89957">
    <property type="entry name" value="MTH1187/YkoF-like"/>
    <property type="match status" value="1"/>
</dbReference>
<reference evidence="3" key="1">
    <citation type="submission" date="2016-10" db="EMBL/GenBank/DDBJ databases">
        <authorList>
            <person name="Varghese N."/>
            <person name="Submissions S."/>
        </authorList>
    </citation>
    <scope>NUCLEOTIDE SEQUENCE [LARGE SCALE GENOMIC DNA]</scope>
    <source>
        <strain evidence="3">DSM 19181</strain>
    </source>
</reference>
<feature type="domain" description="Thiamin/hydroxymethyl pyrimidine-binding YkoF putative" evidence="1">
    <location>
        <begin position="130"/>
        <end position="204"/>
    </location>
</feature>
<feature type="domain" description="Thiamin/hydroxymethyl pyrimidine-binding YkoF putative" evidence="1">
    <location>
        <begin position="22"/>
        <end position="101"/>
    </location>
</feature>
<dbReference type="STRING" id="426701.SAMN04488098_104118"/>
<dbReference type="Pfam" id="PF07615">
    <property type="entry name" value="Ykof"/>
    <property type="match status" value="2"/>
</dbReference>
<keyword evidence="3" id="KW-1185">Reference proteome</keyword>
<dbReference type="AlphaFoldDB" id="A0A1G9D6C0"/>
<dbReference type="Proteomes" id="UP000199433">
    <property type="component" value="Unassembled WGS sequence"/>
</dbReference>
<accession>A0A1G9D6C0</accession>
<proteinExistence type="predicted"/>
<evidence type="ECO:0000259" key="1">
    <source>
        <dbReference type="Pfam" id="PF07615"/>
    </source>
</evidence>
<protein>
    <submittedName>
        <fullName evidence="2">YKOF-related Family</fullName>
    </submittedName>
</protein>
<name>A0A1G9D6C0_9LACT</name>
<dbReference type="Gene3D" id="3.30.70.930">
    <property type="match status" value="2"/>
</dbReference>
<sequence length="208" mass="22661">MQKNYVNYGNCSVGKPGSTLEITGARFNLSPMSDDFKSIILGAIKQVDLSKVWAETDHISTVYRGKEEAVFDALKAAFLYAYKEGVHMTLESTISKGCPGDTDSDYTLELDDPKVNQAETEAIDFPVIGKFALYPMGSDNYMATIAKVVNEGIDRGVVTGSGHYGTNLGGSAQDVFDYLEYVSHTVGSEVSHYISQFTLHCNVPEGEI</sequence>